<evidence type="ECO:0000256" key="6">
    <source>
        <dbReference type="SAM" id="Phobius"/>
    </source>
</evidence>
<sequence length="314" mass="34881">MSMPWIIALTVGLAVFGTGWLIYGYHLQISNQIRRRRQLDRLEARVHDGETAEIEELLDSKSLWERLALTLTGQTRAGTPSEHENEVRLLLIRAGYRGIRPFVYFQAIRTILTVVILALFASYALASGSSNAWLKVVAAVAVAYLAPKFVLSAMAKRRLGVIANEIPLFVDYVRMMHGAGVSFEQSIQLFAEEQRIGLPALAHEFAYVQVAIKSGRSRAAALQQMADQLGLTDLRELIALINDSDRYGAGLQEPLKRFAVRLGENRRFQMQDYVGKLATRMVVVMVLFLLPALLIITAGPGFLALIRALSNTPS</sequence>
<dbReference type="OrthoDB" id="8534919at2"/>
<gene>
    <name evidence="8" type="ORF">EZJ19_03455</name>
</gene>
<name>A0A4R1BKV3_9PROT</name>
<comment type="caution">
    <text evidence="8">The sequence shown here is derived from an EMBL/GenBank/DDBJ whole genome shotgun (WGS) entry which is preliminary data.</text>
</comment>
<dbReference type="PANTHER" id="PTHR35007:SF2">
    <property type="entry name" value="PILUS ASSEMBLE PROTEIN"/>
    <property type="match status" value="1"/>
</dbReference>
<dbReference type="Proteomes" id="UP000295443">
    <property type="component" value="Unassembled WGS sequence"/>
</dbReference>
<dbReference type="RefSeq" id="WP_131444893.1">
    <property type="nucleotide sequence ID" value="NZ_SJZB01000013.1"/>
</dbReference>
<keyword evidence="2" id="KW-1003">Cell membrane</keyword>
<keyword evidence="5 6" id="KW-0472">Membrane</keyword>
<evidence type="ECO:0000313" key="8">
    <source>
        <dbReference type="EMBL" id="TCJ17974.1"/>
    </source>
</evidence>
<evidence type="ECO:0000256" key="4">
    <source>
        <dbReference type="ARBA" id="ARBA00022989"/>
    </source>
</evidence>
<keyword evidence="9" id="KW-1185">Reference proteome</keyword>
<evidence type="ECO:0000256" key="3">
    <source>
        <dbReference type="ARBA" id="ARBA00022692"/>
    </source>
</evidence>
<protein>
    <submittedName>
        <fullName evidence="8">Type II secretion system F family protein</fullName>
    </submittedName>
</protein>
<feature type="transmembrane region" description="Helical" evidence="6">
    <location>
        <begin position="6"/>
        <end position="27"/>
    </location>
</feature>
<dbReference type="EMBL" id="SJZB01000013">
    <property type="protein sequence ID" value="TCJ17974.1"/>
    <property type="molecule type" value="Genomic_DNA"/>
</dbReference>
<dbReference type="PANTHER" id="PTHR35007">
    <property type="entry name" value="INTEGRAL MEMBRANE PROTEIN-RELATED"/>
    <property type="match status" value="1"/>
</dbReference>
<comment type="subcellular location">
    <subcellularLocation>
        <location evidence="1">Cell membrane</location>
        <topology evidence="1">Multi-pass membrane protein</topology>
    </subcellularLocation>
</comment>
<feature type="transmembrane region" description="Helical" evidence="6">
    <location>
        <begin position="277"/>
        <end position="306"/>
    </location>
</feature>
<dbReference type="Pfam" id="PF00482">
    <property type="entry name" value="T2SSF"/>
    <property type="match status" value="1"/>
</dbReference>
<organism evidence="8 9">
    <name type="scientific">Parasulfuritortus cantonensis</name>
    <dbReference type="NCBI Taxonomy" id="2528202"/>
    <lineage>
        <taxon>Bacteria</taxon>
        <taxon>Pseudomonadati</taxon>
        <taxon>Pseudomonadota</taxon>
        <taxon>Betaproteobacteria</taxon>
        <taxon>Nitrosomonadales</taxon>
        <taxon>Thiobacillaceae</taxon>
        <taxon>Parasulfuritortus</taxon>
    </lineage>
</organism>
<evidence type="ECO:0000256" key="1">
    <source>
        <dbReference type="ARBA" id="ARBA00004651"/>
    </source>
</evidence>
<feature type="transmembrane region" description="Helical" evidence="6">
    <location>
        <begin position="102"/>
        <end position="126"/>
    </location>
</feature>
<feature type="transmembrane region" description="Helical" evidence="6">
    <location>
        <begin position="132"/>
        <end position="151"/>
    </location>
</feature>
<dbReference type="InterPro" id="IPR018076">
    <property type="entry name" value="T2SS_GspF_dom"/>
</dbReference>
<evidence type="ECO:0000256" key="2">
    <source>
        <dbReference type="ARBA" id="ARBA00022475"/>
    </source>
</evidence>
<feature type="domain" description="Type II secretion system protein GspF" evidence="7">
    <location>
        <begin position="169"/>
        <end position="296"/>
    </location>
</feature>
<evidence type="ECO:0000313" key="9">
    <source>
        <dbReference type="Proteomes" id="UP000295443"/>
    </source>
</evidence>
<evidence type="ECO:0000259" key="7">
    <source>
        <dbReference type="Pfam" id="PF00482"/>
    </source>
</evidence>
<dbReference type="GO" id="GO:0005886">
    <property type="term" value="C:plasma membrane"/>
    <property type="evidence" value="ECO:0007669"/>
    <property type="project" value="UniProtKB-SubCell"/>
</dbReference>
<reference evidence="8 9" key="1">
    <citation type="submission" date="2019-03" db="EMBL/GenBank/DDBJ databases">
        <title>Genome sequence of Thiobacillaceae bacterium LSR1, a sulfur-oxidizing bacterium isolated from freshwater sediment.</title>
        <authorList>
            <person name="Li S."/>
        </authorList>
    </citation>
    <scope>NUCLEOTIDE SEQUENCE [LARGE SCALE GENOMIC DNA]</scope>
    <source>
        <strain evidence="8 9">LSR1</strain>
    </source>
</reference>
<proteinExistence type="predicted"/>
<keyword evidence="4 6" id="KW-1133">Transmembrane helix</keyword>
<evidence type="ECO:0000256" key="5">
    <source>
        <dbReference type="ARBA" id="ARBA00023136"/>
    </source>
</evidence>
<accession>A0A4R1BKV3</accession>
<dbReference type="AlphaFoldDB" id="A0A4R1BKV3"/>
<keyword evidence="3 6" id="KW-0812">Transmembrane</keyword>